<dbReference type="AlphaFoldDB" id="A0A2G3DVH2"/>
<proteinExistence type="predicted"/>
<dbReference type="InterPro" id="IPR025584">
    <property type="entry name" value="Cthe_2159"/>
</dbReference>
<evidence type="ECO:0000256" key="2">
    <source>
        <dbReference type="SAM" id="SignalP"/>
    </source>
</evidence>
<protein>
    <recommendedName>
        <fullName evidence="5">Carbohydrate-binding domain-containing protein</fullName>
    </recommendedName>
</protein>
<keyword evidence="2" id="KW-0732">Signal</keyword>
<feature type="chain" id="PRO_5038533862" description="Carbohydrate-binding domain-containing protein" evidence="2">
    <location>
        <begin position="23"/>
        <end position="484"/>
    </location>
</feature>
<dbReference type="EMBL" id="PDYF01000011">
    <property type="protein sequence ID" value="PHU34860.1"/>
    <property type="molecule type" value="Genomic_DNA"/>
</dbReference>
<comment type="caution">
    <text evidence="3">The sequence shown here is derived from an EMBL/GenBank/DDBJ whole genome shotgun (WGS) entry which is preliminary data.</text>
</comment>
<dbReference type="PROSITE" id="PS51257">
    <property type="entry name" value="PROKAR_LIPOPROTEIN"/>
    <property type="match status" value="1"/>
</dbReference>
<reference evidence="3 4" key="2">
    <citation type="submission" date="2017-10" db="EMBL/GenBank/DDBJ databases">
        <authorList>
            <person name="Banno H."/>
            <person name="Chua N.-H."/>
        </authorList>
    </citation>
    <scope>NUCLEOTIDE SEQUENCE [LARGE SCALE GENOMIC DNA]</scope>
    <source>
        <strain evidence="3 4">JK626</strain>
    </source>
</reference>
<evidence type="ECO:0000313" key="4">
    <source>
        <dbReference type="Proteomes" id="UP000225889"/>
    </source>
</evidence>
<dbReference type="Proteomes" id="UP000225889">
    <property type="component" value="Unassembled WGS sequence"/>
</dbReference>
<reference evidence="3 4" key="1">
    <citation type="submission" date="2017-10" db="EMBL/GenBank/DDBJ databases">
        <title>Resolving the taxonomy of Roseburia spp., Eubacterium rectale and Agathobacter spp. through phylogenomic analysis.</title>
        <authorList>
            <person name="Sheridan P.O."/>
            <person name="Walker A.W."/>
            <person name="Duncan S.H."/>
            <person name="Scott K.P."/>
            <person name="Toole P.W.O."/>
            <person name="Luis P."/>
            <person name="Flint H.J."/>
        </authorList>
    </citation>
    <scope>NUCLEOTIDE SEQUENCE [LARGE SCALE GENOMIC DNA]</scope>
    <source>
        <strain evidence="3 4">JK626</strain>
    </source>
</reference>
<evidence type="ECO:0000313" key="3">
    <source>
        <dbReference type="EMBL" id="PHU34860.1"/>
    </source>
</evidence>
<dbReference type="Pfam" id="PF14262">
    <property type="entry name" value="Cthe_2159"/>
    <property type="match status" value="1"/>
</dbReference>
<organism evidence="3 4">
    <name type="scientific">Pseudobutyrivibrio ruminis</name>
    <dbReference type="NCBI Taxonomy" id="46206"/>
    <lineage>
        <taxon>Bacteria</taxon>
        <taxon>Bacillati</taxon>
        <taxon>Bacillota</taxon>
        <taxon>Clostridia</taxon>
        <taxon>Lachnospirales</taxon>
        <taxon>Lachnospiraceae</taxon>
        <taxon>Pseudobutyrivibrio</taxon>
    </lineage>
</organism>
<evidence type="ECO:0000256" key="1">
    <source>
        <dbReference type="SAM" id="MobiDB-lite"/>
    </source>
</evidence>
<sequence length="484" mass="50345">MRKKFLISAICLVVITAVVGCASFSEEKTDIVASVNSNDDELTVKTDWNQMASITFSEDAMTIEGSGCSDEDGILYITEGGAYTLQGKSSSSSVVVNTDENVKLILNDADLQSVDGPVIYGAQVKNLYIELADGSNNTLTDSNEYATDSSTGEEIGKGVISCEDDIIIIGEGTLNINGNHKHGISSDDKLYVESGNINVVTEGTDGLNANDLICIDGGTIVIEAVSDVMESDGVLQINGGEITAKSNDEGLEAKDSIYINGGIIDISVSDDGLNAANYIEINDGDLSINCETGDAIDCNGGVDGCITINGGNIYVQGGNEPEGGIDADNSSVIINGGEVIAIGAVNSPISEESGQVSIVYGSFDADQSITITDENGNQVFEYTPAVSGSTMIISSNVFEIGNTYKITSGENEISVTAETTVVEAGGSAQGMGGHGGGPAGQLQNPDGTSNFEDMPEDFKPGQMNPETRPQGPMEEGQMQDNNNQ</sequence>
<accession>A0A2G3DVH2</accession>
<feature type="compositionally biased region" description="Gly residues" evidence="1">
    <location>
        <begin position="427"/>
        <end position="439"/>
    </location>
</feature>
<feature type="signal peptide" evidence="2">
    <location>
        <begin position="1"/>
        <end position="22"/>
    </location>
</feature>
<feature type="region of interest" description="Disordered" evidence="1">
    <location>
        <begin position="425"/>
        <end position="484"/>
    </location>
</feature>
<gene>
    <name evidence="3" type="ORF">CSX01_05855</name>
</gene>
<name>A0A2G3DVH2_9FIRM</name>
<evidence type="ECO:0008006" key="5">
    <source>
        <dbReference type="Google" id="ProtNLM"/>
    </source>
</evidence>
<dbReference type="RefSeq" id="WP_099391763.1">
    <property type="nucleotide sequence ID" value="NZ_PDYF01000011.1"/>
</dbReference>